<name>A0A061HGI6_BLUGR</name>
<feature type="compositionally biased region" description="Basic and acidic residues" evidence="1">
    <location>
        <begin position="12"/>
        <end position="25"/>
    </location>
</feature>
<evidence type="ECO:0000313" key="3">
    <source>
        <dbReference type="EMBL" id="SUZ10970.1"/>
    </source>
</evidence>
<dbReference type="EMBL" id="KE375077">
    <property type="protein sequence ID" value="EPQ64238.1"/>
    <property type="molecule type" value="Genomic_DNA"/>
</dbReference>
<dbReference type="HOGENOM" id="CLU_059580_2_0_1"/>
<feature type="region of interest" description="Disordered" evidence="1">
    <location>
        <begin position="1"/>
        <end position="25"/>
    </location>
</feature>
<evidence type="ECO:0000313" key="4">
    <source>
        <dbReference type="Proteomes" id="UP000053110"/>
    </source>
</evidence>
<gene>
    <name evidence="2" type="ORF">BGT96224_2320</name>
    <name evidence="3" type="ORF">BGT96224V2_LOCUS4116</name>
</gene>
<reference evidence="4" key="1">
    <citation type="journal article" date="2013" name="Nat. Genet.">
        <title>The wheat powdery mildew genome shows the unique evolution of an obligate biotroph.</title>
        <authorList>
            <person name="Wicker T."/>
            <person name="Oberhaensli S."/>
            <person name="Parlange F."/>
            <person name="Buchmann J.P."/>
            <person name="Shatalina M."/>
            <person name="Roffler S."/>
            <person name="Ben-David R."/>
            <person name="Dolezel J."/>
            <person name="Simkova H."/>
            <person name="Schulze-Lefert P."/>
            <person name="Spanu P.D."/>
            <person name="Bruggmann R."/>
            <person name="Amselem J."/>
            <person name="Quesneville H."/>
            <person name="Ver Loren van Themaat E."/>
            <person name="Paape T."/>
            <person name="Shimizu K.K."/>
            <person name="Keller B."/>
        </authorList>
    </citation>
    <scope>NUCLEOTIDE SEQUENCE [LARGE SCALE GENOMIC DNA]</scope>
    <source>
        <strain evidence="4">96224</strain>
    </source>
</reference>
<feature type="compositionally biased region" description="Basic and acidic residues" evidence="1">
    <location>
        <begin position="181"/>
        <end position="195"/>
    </location>
</feature>
<evidence type="ECO:0000313" key="2">
    <source>
        <dbReference type="EMBL" id="EPQ64238.1"/>
    </source>
</evidence>
<proteinExistence type="predicted"/>
<organism evidence="3">
    <name type="scientific">Blumeria graminis f. sp. tritici 96224</name>
    <dbReference type="NCBI Taxonomy" id="1268274"/>
    <lineage>
        <taxon>Eukaryota</taxon>
        <taxon>Fungi</taxon>
        <taxon>Dikarya</taxon>
        <taxon>Ascomycota</taxon>
        <taxon>Pezizomycotina</taxon>
        <taxon>Leotiomycetes</taxon>
        <taxon>Erysiphales</taxon>
        <taxon>Erysiphaceae</taxon>
        <taxon>Blumeria</taxon>
    </lineage>
</organism>
<dbReference type="Pfam" id="PF20354">
    <property type="entry name" value="DUF6649"/>
    <property type="match status" value="1"/>
</dbReference>
<dbReference type="EMBL" id="UIGY01000104">
    <property type="protein sequence ID" value="SUZ10970.1"/>
    <property type="molecule type" value="Genomic_DNA"/>
</dbReference>
<feature type="region of interest" description="Disordered" evidence="1">
    <location>
        <begin position="181"/>
        <end position="241"/>
    </location>
</feature>
<dbReference type="AlphaFoldDB" id="A0A061HGI6"/>
<dbReference type="OrthoDB" id="5345504at2759"/>
<reference evidence="2" key="2">
    <citation type="submission" date="2013-01" db="EMBL/GenBank/DDBJ databases">
        <title>The wheat powdery mildew genome reveals unique evolution of an obligate biotroph.</title>
        <authorList>
            <person name="Oberhaensli S."/>
            <person name="Wicker T."/>
            <person name="Keller B."/>
        </authorList>
    </citation>
    <scope>NUCLEOTIDE SEQUENCE</scope>
    <source>
        <strain evidence="2">96224</strain>
    </source>
</reference>
<protein>
    <submittedName>
        <fullName evidence="3">Bgt-2320</fullName>
    </submittedName>
</protein>
<evidence type="ECO:0000256" key="1">
    <source>
        <dbReference type="SAM" id="MobiDB-lite"/>
    </source>
</evidence>
<accession>A0A061HGI6</accession>
<dbReference type="Proteomes" id="UP000053110">
    <property type="component" value="Unassembled WGS sequence"/>
</dbReference>
<sequence length="241" mass="27133">MDSPFRAVKPTACDRKRKAESQENNERLSKRLSLLKIGEHCLFNNHFISFSNILGPNGHKLYPPVEQSNPSNQPLVSLNSIEPAALPAQISSNEVMHIDDTKHKVYIHDLDAELYECESEEVNLVLCPAIKKRLLENSIPKTILSDPSSDENNQLVLYSDPSSLTVAKEHDSVRRVIMESRARVRAKQDQQRKMGELPSEATPHSFSRLNQILGHKNLQGHKTNSDESISGYDPDAMELDT</sequence>
<dbReference type="InterPro" id="IPR046591">
    <property type="entry name" value="DUF6649"/>
</dbReference>
<reference evidence="3" key="3">
    <citation type="submission" date="2018-07" db="EMBL/GenBank/DDBJ databases">
        <authorList>
            <person name="Quirk P.G."/>
            <person name="Krulwich T.A."/>
        </authorList>
    </citation>
    <scope>NUCLEOTIDE SEQUENCE</scope>
    <source>
        <strain evidence="3">96224</strain>
    </source>
</reference>